<evidence type="ECO:0000313" key="5">
    <source>
        <dbReference type="Xenbase" id="XB-GENE-29098259"/>
    </source>
</evidence>
<accession>A0A8J1JV62</accession>
<reference evidence="4" key="1">
    <citation type="submission" date="2025-08" db="UniProtKB">
        <authorList>
            <consortium name="RefSeq"/>
        </authorList>
    </citation>
    <scope>IDENTIFICATION</scope>
    <source>
        <strain evidence="4">Nigerian</strain>
        <tissue evidence="4">Liver and blood</tissue>
    </source>
</reference>
<evidence type="ECO:0000256" key="2">
    <source>
        <dbReference type="SAM" id="SignalP"/>
    </source>
</evidence>
<keyword evidence="2" id="KW-0732">Signal</keyword>
<feature type="chain" id="PRO_5035207260" evidence="2">
    <location>
        <begin position="28"/>
        <end position="181"/>
    </location>
</feature>
<dbReference type="AlphaFoldDB" id="A0A8J1JV62"/>
<dbReference type="GeneID" id="116412209"/>
<proteinExistence type="predicted"/>
<dbReference type="Proteomes" id="UP000008143">
    <property type="component" value="Chromosome 7"/>
</dbReference>
<feature type="compositionally biased region" description="Low complexity" evidence="1">
    <location>
        <begin position="85"/>
        <end position="99"/>
    </location>
</feature>
<evidence type="ECO:0000313" key="3">
    <source>
        <dbReference type="Proteomes" id="UP000008143"/>
    </source>
</evidence>
<protein>
    <submittedName>
        <fullName evidence="4">Mucin-2-like isoform X2</fullName>
    </submittedName>
</protein>
<feature type="compositionally biased region" description="Low complexity" evidence="1">
    <location>
        <begin position="33"/>
        <end position="43"/>
    </location>
</feature>
<gene>
    <name evidence="4 5" type="primary">LOC116412209</name>
</gene>
<feature type="compositionally biased region" description="Polar residues" evidence="1">
    <location>
        <begin position="131"/>
        <end position="153"/>
    </location>
</feature>
<keyword evidence="3" id="KW-1185">Reference proteome</keyword>
<dbReference type="Xenbase" id="XB-GENE-29098259">
    <property type="gene designation" value="LOC116412209"/>
</dbReference>
<feature type="region of interest" description="Disordered" evidence="1">
    <location>
        <begin position="33"/>
        <end position="153"/>
    </location>
</feature>
<sequence>MELKNSATVPLLLILVVSQVCQILSTAESLTTINTTPTKGPTGVPDTAASSAVSIPVGPTDVSTAVETTKPPAGSASYPTEATLAPTDTPKPSTTSKAPTDPPKPNTTSKAPTDAPKPSTTSKAPTDAPKPNTTSKGTPKPNTTSKVAVTTSNSPTTCTGIYCSSLFTSLALTFITCKLLG</sequence>
<dbReference type="RefSeq" id="XP_031761774.1">
    <property type="nucleotide sequence ID" value="XM_031905914.1"/>
</dbReference>
<name>A0A8J1JV62_XENTR</name>
<feature type="signal peptide" evidence="2">
    <location>
        <begin position="1"/>
        <end position="27"/>
    </location>
</feature>
<organism evidence="3 4">
    <name type="scientific">Xenopus tropicalis</name>
    <name type="common">Western clawed frog</name>
    <name type="synonym">Silurana tropicalis</name>
    <dbReference type="NCBI Taxonomy" id="8364"/>
    <lineage>
        <taxon>Eukaryota</taxon>
        <taxon>Metazoa</taxon>
        <taxon>Chordata</taxon>
        <taxon>Craniata</taxon>
        <taxon>Vertebrata</taxon>
        <taxon>Euteleostomi</taxon>
        <taxon>Amphibia</taxon>
        <taxon>Batrachia</taxon>
        <taxon>Anura</taxon>
        <taxon>Pipoidea</taxon>
        <taxon>Pipidae</taxon>
        <taxon>Xenopodinae</taxon>
        <taxon>Xenopus</taxon>
        <taxon>Silurana</taxon>
    </lineage>
</organism>
<dbReference type="AGR" id="Xenbase:XB-GENE-29098259"/>
<evidence type="ECO:0000313" key="4">
    <source>
        <dbReference type="RefSeq" id="XP_031761774.1"/>
    </source>
</evidence>
<evidence type="ECO:0000256" key="1">
    <source>
        <dbReference type="SAM" id="MobiDB-lite"/>
    </source>
</evidence>